<accession>W2QKE5</accession>
<dbReference type="Pfam" id="PF04434">
    <property type="entry name" value="SWIM"/>
    <property type="match status" value="2"/>
</dbReference>
<organism evidence="11 12">
    <name type="scientific">Phytophthora nicotianae (strain INRA-310)</name>
    <name type="common">Phytophthora parasitica</name>
    <dbReference type="NCBI Taxonomy" id="761204"/>
    <lineage>
        <taxon>Eukaryota</taxon>
        <taxon>Sar</taxon>
        <taxon>Stramenopiles</taxon>
        <taxon>Oomycota</taxon>
        <taxon>Peronosporomycetes</taxon>
        <taxon>Peronosporales</taxon>
        <taxon>Peronosporaceae</taxon>
        <taxon>Phytophthora</taxon>
    </lineage>
</organism>
<dbReference type="Pfam" id="PF02902">
    <property type="entry name" value="Peptidase_C48"/>
    <property type="match status" value="1"/>
</dbReference>
<feature type="compositionally biased region" description="Basic and acidic residues" evidence="8">
    <location>
        <begin position="989"/>
        <end position="999"/>
    </location>
</feature>
<comment type="similarity">
    <text evidence="1">Belongs to the peptidase C48 family.</text>
</comment>
<feature type="compositionally biased region" description="Polar residues" evidence="8">
    <location>
        <begin position="57"/>
        <end position="68"/>
    </location>
</feature>
<dbReference type="InterPro" id="IPR038765">
    <property type="entry name" value="Papain-like_cys_pep_sf"/>
</dbReference>
<dbReference type="PROSITE" id="PS50966">
    <property type="entry name" value="ZF_SWIM"/>
    <property type="match status" value="2"/>
</dbReference>
<dbReference type="Pfam" id="PF21056">
    <property type="entry name" value="ZSWIM1-3_RNaseH-like"/>
    <property type="match status" value="1"/>
</dbReference>
<keyword evidence="4 7" id="KW-0863">Zinc-finger</keyword>
<dbReference type="PANTHER" id="PTHR31569">
    <property type="entry name" value="SWIM-TYPE DOMAIN-CONTAINING PROTEIN"/>
    <property type="match status" value="1"/>
</dbReference>
<evidence type="ECO:0000313" key="12">
    <source>
        <dbReference type="Proteomes" id="UP000018817"/>
    </source>
</evidence>
<evidence type="ECO:0000256" key="4">
    <source>
        <dbReference type="ARBA" id="ARBA00022771"/>
    </source>
</evidence>
<gene>
    <name evidence="11" type="ORF">PPTG_09001</name>
</gene>
<evidence type="ECO:0000256" key="5">
    <source>
        <dbReference type="ARBA" id="ARBA00022801"/>
    </source>
</evidence>
<dbReference type="GO" id="GO:0008234">
    <property type="term" value="F:cysteine-type peptidase activity"/>
    <property type="evidence" value="ECO:0007669"/>
    <property type="project" value="InterPro"/>
</dbReference>
<name>W2QKE5_PHYN3</name>
<dbReference type="InterPro" id="IPR006564">
    <property type="entry name" value="Znf_PMZ"/>
</dbReference>
<keyword evidence="2" id="KW-0645">Protease</keyword>
<dbReference type="InterPro" id="IPR003653">
    <property type="entry name" value="Peptidase_C48_C"/>
</dbReference>
<proteinExistence type="inferred from homology"/>
<feature type="domain" description="SWIM-type" evidence="10">
    <location>
        <begin position="842"/>
        <end position="885"/>
    </location>
</feature>
<dbReference type="Gene3D" id="3.40.395.10">
    <property type="entry name" value="Adenoviral Proteinase, Chain A"/>
    <property type="match status" value="1"/>
</dbReference>
<evidence type="ECO:0000256" key="3">
    <source>
        <dbReference type="ARBA" id="ARBA00022723"/>
    </source>
</evidence>
<dbReference type="PROSITE" id="PS50600">
    <property type="entry name" value="ULP_PROTEASE"/>
    <property type="match status" value="1"/>
</dbReference>
<dbReference type="GeneID" id="20178752"/>
<feature type="compositionally biased region" description="Acidic residues" evidence="8">
    <location>
        <begin position="77"/>
        <end position="115"/>
    </location>
</feature>
<feature type="region of interest" description="Disordered" evidence="8">
    <location>
        <begin position="1"/>
        <end position="135"/>
    </location>
</feature>
<dbReference type="STRING" id="761204.W2QKE5"/>
<feature type="compositionally biased region" description="Basic and acidic residues" evidence="8">
    <location>
        <begin position="14"/>
        <end position="45"/>
    </location>
</feature>
<dbReference type="GO" id="GO:0008270">
    <property type="term" value="F:zinc ion binding"/>
    <property type="evidence" value="ECO:0007669"/>
    <property type="project" value="UniProtKB-KW"/>
</dbReference>
<feature type="region of interest" description="Disordered" evidence="8">
    <location>
        <begin position="985"/>
        <end position="1046"/>
    </location>
</feature>
<evidence type="ECO:0000313" key="11">
    <source>
        <dbReference type="EMBL" id="ETN13019.1"/>
    </source>
</evidence>
<evidence type="ECO:0000259" key="9">
    <source>
        <dbReference type="PROSITE" id="PS50600"/>
    </source>
</evidence>
<sequence>MARTHKTAQIKAQMAEKARIEEEEARRREEARIADLDSARTRSEKAGALVRACERQNVGSTDSSTSGANALVVDKEPDGEESAGEESEDEVQEEEESEIEDDEDKEENEEEEGELEEKPPTSRDTKGKKRTLSDVEDEELVRVPAFKKEHDSWASLEFSLREYMNTTHQKIVIKEVIHTARRNAALRSQVRFKGRPDSDIPLVPAELEPYQRKYICTHGWSERERSTGKRTSHALRRTDCPFQMLAQLAKKTDGSWCVSIKREVYEHNHFVSEDIYRFYPGIRQVSADSPLMPGVELLVEAQAGTSSVYDYIRSNSNHRVTMDDVRSMISRLRSVELSDNDAVSEMIVEFNLESSKNVSTVNENARGDTGVISFTSGHMRAMLNSFPEVIQLDCTHKTNQYNYQLLSMVAMDQYGQGQPIQYSLLETNSDWNMAKALDHFKRANERWKSVRIVIVDKDMKEIDVIRQKLPEARILLCHFHVIKWLHNTIRNSRKFGVYEEEVLVQMRHNITNMTYARTVADYEKYRGEFEHLACRGGRTQLWTYFKKNWDSLTEMWVMAHRADLPHFNNHTNNCVESLFGKLKRTLKGKLTMRTSLEALFAYQKRLEEDYRSKVSMPGTLRDVAYTEEMNIALGMTTHWVAQAIKTQYDVAVNDNLASAYAYKDNGSTVTVTRDNHEFLSEKDGRTCDCEFSQTMKLPCRHVMAFRKACGNPFIISYAAIESRWFGQSRCSPDELSELSDPFVAKIFKSKRDATPRNAGLSEPQKYRQAQQAFARIGDELARLEDGEFVCALQQLDQWWYNLRQGKRLKGARTSSEDEVKTQYDVAVNDNLASAYAYKDNGSTVTVTRDNHEFLSEKDGRTCDCEFSQTMKLPCRHVMAFRKACGNPFIISYAAIESRWFGQSRCSPDELSELSDPFVAKIFKSKRDATPRNAGLSEPQKYRQAQQAFARIGDELARLEDGEFVCALQQLDQWWYNLRQGKRLKGARTSSEDEVNRETENCNGGAGAENANECSDSEAPTQKATEGPPFSSVGRLKGGSAMATSVPTVPLSGKVRRVGRPKLNRAEVREKTRVALKEYNAGMNLRVILRESDVCDVVATLHEIKPAVRIVGSYLGTHQVKTVHQNRAMKWSVDEEYVASRVRFRLPESVIDDALNLLKNGIGRDEEIELGSDGERTGDITCFVVTIEKLGQFTREQLEAMKWLWNLQAACCNAVLSCTWLSSVVKPVAEQPVAPQVTNLQILECWPYAELKGFGFDLTYSDLFCLRDSVWMMDNTMRAVTVSLGRYKKSLSVMLPPPTGNPSEELQSSTIDEISQATTKRPFVLLPINLGGVHWAGIIVNRAEKKVMIYDSLNGAKDRKELRKLADFITTKALRDESYLKVDVTEPTQMDSNNCGVFVSLFFWSAVSDEAPSDLSPTGLTKLRWSLLNAILKMKQR</sequence>
<reference evidence="12" key="1">
    <citation type="submission" date="2011-12" db="EMBL/GenBank/DDBJ databases">
        <authorList>
            <consortium name="The Broad Institute Genome Sequencing Platform"/>
            <person name="Russ C."/>
            <person name="Tyler B."/>
            <person name="Panabieres F."/>
            <person name="Shan W."/>
            <person name="Tripathy S."/>
            <person name="Grunwald N."/>
            <person name="Machado M."/>
            <person name="Young S.K."/>
            <person name="Zeng Q."/>
            <person name="Gargeya S."/>
            <person name="Fitzgerald M."/>
            <person name="Haas B."/>
            <person name="Abouelleil A."/>
            <person name="Alvarado L."/>
            <person name="Arachchi H.M."/>
            <person name="Berlin A."/>
            <person name="Chapman S.B."/>
            <person name="Gearin G."/>
            <person name="Goldberg J."/>
            <person name="Griggs A."/>
            <person name="Gujja S."/>
            <person name="Hansen M."/>
            <person name="Heiman D."/>
            <person name="Howarth C."/>
            <person name="Larimer J."/>
            <person name="Lui A."/>
            <person name="MacDonald P.J.P."/>
            <person name="McCowen C."/>
            <person name="Montmayeur A."/>
            <person name="Murphy C."/>
            <person name="Neiman D."/>
            <person name="Pearson M."/>
            <person name="Priest M."/>
            <person name="Roberts A."/>
            <person name="Saif S."/>
            <person name="Shea T."/>
            <person name="Sisk P."/>
            <person name="Stolte C."/>
            <person name="Sykes S."/>
            <person name="Wortman J."/>
            <person name="Nusbaum C."/>
            <person name="Birren B."/>
        </authorList>
    </citation>
    <scope>NUCLEOTIDE SEQUENCE [LARGE SCALE GENOMIC DNA]</scope>
    <source>
        <strain evidence="12">INRA-310</strain>
    </source>
</reference>
<dbReference type="OrthoDB" id="92090at2759"/>
<dbReference type="InterPro" id="IPR048324">
    <property type="entry name" value="ZSWIM1-3_RNaseH-like"/>
</dbReference>
<dbReference type="VEuPathDB" id="FungiDB:PPTG_09001"/>
<keyword evidence="6" id="KW-0862">Zinc</keyword>
<dbReference type="GO" id="GO:0006508">
    <property type="term" value="P:proteolysis"/>
    <property type="evidence" value="ECO:0007669"/>
    <property type="project" value="UniProtKB-KW"/>
</dbReference>
<evidence type="ECO:0000259" key="10">
    <source>
        <dbReference type="PROSITE" id="PS50966"/>
    </source>
</evidence>
<feature type="domain" description="SWIM-type" evidence="10">
    <location>
        <begin position="667"/>
        <end position="710"/>
    </location>
</feature>
<dbReference type="Proteomes" id="UP000018817">
    <property type="component" value="Unassembled WGS sequence"/>
</dbReference>
<dbReference type="EMBL" id="KI669576">
    <property type="protein sequence ID" value="ETN13019.1"/>
    <property type="molecule type" value="Genomic_DNA"/>
</dbReference>
<dbReference type="RefSeq" id="XP_008902014.1">
    <property type="nucleotide sequence ID" value="XM_008903766.1"/>
</dbReference>
<evidence type="ECO:0000256" key="2">
    <source>
        <dbReference type="ARBA" id="ARBA00022670"/>
    </source>
</evidence>
<feature type="domain" description="Ubiquitin-like protease family profile" evidence="9">
    <location>
        <begin position="1182"/>
        <end position="1405"/>
    </location>
</feature>
<evidence type="ECO:0000256" key="1">
    <source>
        <dbReference type="ARBA" id="ARBA00005234"/>
    </source>
</evidence>
<dbReference type="SUPFAM" id="SSF54001">
    <property type="entry name" value="Cysteine proteinases"/>
    <property type="match status" value="1"/>
</dbReference>
<evidence type="ECO:0008006" key="13">
    <source>
        <dbReference type="Google" id="ProtNLM"/>
    </source>
</evidence>
<dbReference type="InterPro" id="IPR007527">
    <property type="entry name" value="Znf_SWIM"/>
</dbReference>
<keyword evidence="5" id="KW-0378">Hydrolase</keyword>
<protein>
    <recommendedName>
        <fullName evidence="13">Ubiquitin-like protease family profile domain-containing protein</fullName>
    </recommendedName>
</protein>
<dbReference type="PANTHER" id="PTHR31569:SF4">
    <property type="entry name" value="SWIM-TYPE DOMAIN-CONTAINING PROTEIN"/>
    <property type="match status" value="1"/>
</dbReference>
<feature type="compositionally biased region" description="Basic and acidic residues" evidence="8">
    <location>
        <begin position="116"/>
        <end position="125"/>
    </location>
</feature>
<dbReference type="InterPro" id="IPR052579">
    <property type="entry name" value="Zinc_finger_SWIM"/>
</dbReference>
<keyword evidence="3" id="KW-0479">Metal-binding</keyword>
<dbReference type="SMART" id="SM00575">
    <property type="entry name" value="ZnF_PMZ"/>
    <property type="match status" value="2"/>
</dbReference>
<evidence type="ECO:0000256" key="7">
    <source>
        <dbReference type="PROSITE-ProRule" id="PRU00325"/>
    </source>
</evidence>
<evidence type="ECO:0000256" key="8">
    <source>
        <dbReference type="SAM" id="MobiDB-lite"/>
    </source>
</evidence>
<reference evidence="11 12" key="2">
    <citation type="submission" date="2013-11" db="EMBL/GenBank/DDBJ databases">
        <title>The Genome Sequence of Phytophthora parasitica INRA-310.</title>
        <authorList>
            <consortium name="The Broad Institute Genomics Platform"/>
            <person name="Russ C."/>
            <person name="Tyler B."/>
            <person name="Panabieres F."/>
            <person name="Shan W."/>
            <person name="Tripathy S."/>
            <person name="Grunwald N."/>
            <person name="Machado M."/>
            <person name="Johnson C.S."/>
            <person name="Arredondo F."/>
            <person name="Hong C."/>
            <person name="Coffey M."/>
            <person name="Young S.K."/>
            <person name="Zeng Q."/>
            <person name="Gargeya S."/>
            <person name="Fitzgerald M."/>
            <person name="Abouelleil A."/>
            <person name="Alvarado L."/>
            <person name="Chapman S.B."/>
            <person name="Gainer-Dewar J."/>
            <person name="Goldberg J."/>
            <person name="Griggs A."/>
            <person name="Gujja S."/>
            <person name="Hansen M."/>
            <person name="Howarth C."/>
            <person name="Imamovic A."/>
            <person name="Ireland A."/>
            <person name="Larimer J."/>
            <person name="McCowan C."/>
            <person name="Murphy C."/>
            <person name="Pearson M."/>
            <person name="Poon T.W."/>
            <person name="Priest M."/>
            <person name="Roberts A."/>
            <person name="Saif S."/>
            <person name="Shea T."/>
            <person name="Sykes S."/>
            <person name="Wortman J."/>
            <person name="Nusbaum C."/>
            <person name="Birren B."/>
        </authorList>
    </citation>
    <scope>NUCLEOTIDE SEQUENCE [LARGE SCALE GENOMIC DNA]</scope>
    <source>
        <strain evidence="11 12">INRA-310</strain>
    </source>
</reference>
<evidence type="ECO:0000256" key="6">
    <source>
        <dbReference type="ARBA" id="ARBA00022833"/>
    </source>
</evidence>